<feature type="region of interest" description="Disordered" evidence="1">
    <location>
        <begin position="243"/>
        <end position="396"/>
    </location>
</feature>
<feature type="compositionally biased region" description="Basic and acidic residues" evidence="1">
    <location>
        <begin position="430"/>
        <end position="448"/>
    </location>
</feature>
<dbReference type="EMBL" id="CDMZ01000193">
    <property type="protein sequence ID" value="CUC09086.1"/>
    <property type="molecule type" value="Genomic_DNA"/>
</dbReference>
<proteinExistence type="predicted"/>
<feature type="domain" description="LsmAD" evidence="2">
    <location>
        <begin position="207"/>
        <end position="272"/>
    </location>
</feature>
<organism evidence="3">
    <name type="scientific">Chromera velia CCMP2878</name>
    <dbReference type="NCBI Taxonomy" id="1169474"/>
    <lineage>
        <taxon>Eukaryota</taxon>
        <taxon>Sar</taxon>
        <taxon>Alveolata</taxon>
        <taxon>Colpodellida</taxon>
        <taxon>Chromeraceae</taxon>
        <taxon>Chromera</taxon>
    </lineage>
</organism>
<dbReference type="InterPro" id="IPR009604">
    <property type="entry name" value="LsmAD_domain"/>
</dbReference>
<dbReference type="PANTHER" id="PTHR12854">
    <property type="entry name" value="ATAXIN 2-RELATED"/>
    <property type="match status" value="1"/>
</dbReference>
<feature type="compositionally biased region" description="Low complexity" evidence="1">
    <location>
        <begin position="485"/>
        <end position="501"/>
    </location>
</feature>
<feature type="compositionally biased region" description="Gly residues" evidence="1">
    <location>
        <begin position="1447"/>
        <end position="1462"/>
    </location>
</feature>
<protein>
    <recommendedName>
        <fullName evidence="2">LsmAD domain-containing protein</fullName>
    </recommendedName>
</protein>
<dbReference type="InterPro" id="IPR025852">
    <property type="entry name" value="SM_dom_ATX"/>
</dbReference>
<feature type="region of interest" description="Disordered" evidence="1">
    <location>
        <begin position="1293"/>
        <end position="1314"/>
    </location>
</feature>
<feature type="region of interest" description="Disordered" evidence="1">
    <location>
        <begin position="1120"/>
        <end position="1279"/>
    </location>
</feature>
<dbReference type="SMART" id="SM01272">
    <property type="entry name" value="LsmAD"/>
    <property type="match status" value="1"/>
</dbReference>
<feature type="compositionally biased region" description="Low complexity" evidence="1">
    <location>
        <begin position="906"/>
        <end position="948"/>
    </location>
</feature>
<feature type="region of interest" description="Disordered" evidence="1">
    <location>
        <begin position="625"/>
        <end position="708"/>
    </location>
</feature>
<dbReference type="GO" id="GO:0010494">
    <property type="term" value="C:cytoplasmic stress granule"/>
    <property type="evidence" value="ECO:0007669"/>
    <property type="project" value="TreeGrafter"/>
</dbReference>
<feature type="compositionally biased region" description="Gly residues" evidence="1">
    <location>
        <begin position="627"/>
        <end position="639"/>
    </location>
</feature>
<feature type="compositionally biased region" description="Low complexity" evidence="1">
    <location>
        <begin position="1297"/>
        <end position="1314"/>
    </location>
</feature>
<feature type="compositionally biased region" description="Low complexity" evidence="1">
    <location>
        <begin position="1362"/>
        <end position="1371"/>
    </location>
</feature>
<dbReference type="GO" id="GO:0003729">
    <property type="term" value="F:mRNA binding"/>
    <property type="evidence" value="ECO:0007669"/>
    <property type="project" value="TreeGrafter"/>
</dbReference>
<feature type="compositionally biased region" description="Gly residues" evidence="1">
    <location>
        <begin position="160"/>
        <end position="169"/>
    </location>
</feature>
<feature type="region of interest" description="Disordered" evidence="1">
    <location>
        <begin position="160"/>
        <end position="190"/>
    </location>
</feature>
<feature type="compositionally biased region" description="Polar residues" evidence="1">
    <location>
        <begin position="417"/>
        <end position="427"/>
    </location>
</feature>
<feature type="region of interest" description="Disordered" evidence="1">
    <location>
        <begin position="869"/>
        <end position="948"/>
    </location>
</feature>
<sequence>MRNDGEKQARVPANRGKDVNPERFMYVMCSLVGQTVVCSMKNGAQIEGLFWSCTPGFEAGRSSSSNPEMSISLKLARELADEETGRRTGEVVENMIVWHKDLVALSAKNVPVDVMAHEDAKKKLKNEAFRTDTEISSTLGPLGGERDLVKFTDWGGSGGGLEDGGGLGGLESLESKRGGLAQRGGGRGGGAANAHVFDQFTVNQDKFKVSSTYHEELYTTALNREAIPDEYKRRAERIAREIEDSGGNYDAENLEGKDDQDEERLFGAVDGTGGYKKDNLKGEAGGRGGGNFKQQGGGGTGTGDSPRGQGDKGKKGGPAKPPPHPSAGMGLDSSGRPLVGGPDMLSVSAGLEMMDDGRRTKGQTGGRSDGKTGVLPLMPGEKKDERPSRAGPGMTGLNALCLEPALPKLDDHMRNQWINFKMTQTGKKQTRSDQSDRKNEKEEFKQSLERISQLLSSGTVTPKKASKAADSPGAPPLLKDQQKVGAAAGAQGAAAAASSHAGPGGPAGPRPLGLPAQQQQLQQQVGVAGNGGPLGGMHLPRQPGVQRDKQDKDGLKQGGAMNPNAFSFNPNANAFTPTGIQGGQGGNGGSQASQSQTSGQGGGAGAAAAADPAVRLAMQAAAHLQGGANGAGAPTGGKSGETRGPDLTTANLQAAAMQLEQEQQKQQQQQRQQDRNRVGGAQGGDGRTAGQGQAGGAPAGGEEKRPIQPLVEKAELVQKNISSVLDEGLAKLKKPVGNVQSVGGKGNKAANGKDGKAGGQRDDGDPDAPWKWPTAVGVEYSKTFGVAPPHVQQANFPAHGGVGSLPFQIQQAQAAMAAGLPVGQQLAGQLGGHLYSPYAPILAGGQAGMVTPLQIQQLFGALQLQQQQQQQAPQSIPHSPPQASPNVPGVQQQQQQQGSSAPEGHQGQQQQQQGQPSAQGQAGPNQGQQQTDTPLHPQQNFPPNHQHQVYNPMLLQPTFQHLQQQIQQAQAYGQAYPQLAAAALQVPTTQPITLAQLQHLVIQPNLTPQQQLLQFHAIQAAAQGLAQGQMNLPGQESDGQGDQAGPGGPQAHGGIDPAHIHAAILAQAQQQGGTEGGGQPPLYLTPGAAPFLQLQNPQTPNPAAASGISPELLSQAQMMLGQMQHQQQQQGAAQVAGVQGQGQQAGGAQTQHGEGEGGGQGQGENERGRQNAGNRPQGAGGPATSQQQSPAQQQPGGPRGSIPLPQQQQQQQPGGAGPEGGGAFPATLQLANLIGNQPGPEDGGHPGGPQGQGGLPQQPPNQQQQRMPQQHQPFNLQGQPQTHAALLAAQQGGGGLPQALQQHLQGQPPLTPQQQQQLHNLGLFQGNPQTNLAVLQSLGGHFAGQGGPLPHQQGHQGGPQGGQQQQFFLQGGQQGGVGLQGDPKGMLQQQQQQQFMGGHGFVSRNQMPLQPGHHPPGRPGGGGPGQQQQQPGGPGGGLLPMQHQGLLMGGGGMYGGDMGGDDAGLHGHEGMRGVPGPGPGPHGGMPHGGDVDHQRGLMGGGGGGGRGYGGGGHRHMALPPPSNPGMSPSPE</sequence>
<feature type="compositionally biased region" description="Gly residues" evidence="1">
    <location>
        <begin position="1042"/>
        <end position="1051"/>
    </location>
</feature>
<dbReference type="GO" id="GO:0034063">
    <property type="term" value="P:stress granule assembly"/>
    <property type="evidence" value="ECO:0007669"/>
    <property type="project" value="TreeGrafter"/>
</dbReference>
<evidence type="ECO:0000256" key="1">
    <source>
        <dbReference type="SAM" id="MobiDB-lite"/>
    </source>
</evidence>
<reference evidence="3" key="1">
    <citation type="submission" date="2014-11" db="EMBL/GenBank/DDBJ databases">
        <title>Molecular phylogeny of cliff fern family Woodsiaceae with morphological implications.</title>
        <authorList>
            <person name="Shao Y.-Z."/>
            <person name="Wei R."/>
            <person name="Zhang X.-C."/>
        </authorList>
    </citation>
    <scope>NUCLEOTIDE SEQUENCE</scope>
</reference>
<feature type="region of interest" description="Disordered" evidence="1">
    <location>
        <begin position="1067"/>
        <end position="1107"/>
    </location>
</feature>
<feature type="region of interest" description="Disordered" evidence="1">
    <location>
        <begin position="1339"/>
        <end position="1531"/>
    </location>
</feature>
<feature type="compositionally biased region" description="Low complexity" evidence="1">
    <location>
        <begin position="1260"/>
        <end position="1279"/>
    </location>
</feature>
<feature type="compositionally biased region" description="Gly residues" evidence="1">
    <location>
        <begin position="1245"/>
        <end position="1254"/>
    </location>
</feature>
<feature type="compositionally biased region" description="Basic and acidic residues" evidence="1">
    <location>
        <begin position="546"/>
        <end position="555"/>
    </location>
</feature>
<feature type="compositionally biased region" description="Basic and acidic residues" evidence="1">
    <location>
        <begin position="751"/>
        <end position="763"/>
    </location>
</feature>
<feature type="region of interest" description="Disordered" evidence="1">
    <location>
        <begin position="737"/>
        <end position="768"/>
    </location>
</feature>
<feature type="compositionally biased region" description="Gly residues" evidence="1">
    <location>
        <begin position="1214"/>
        <end position="1223"/>
    </location>
</feature>
<feature type="compositionally biased region" description="Pro residues" evidence="1">
    <location>
        <begin position="1518"/>
        <end position="1531"/>
    </location>
</feature>
<feature type="compositionally biased region" description="Gly residues" evidence="1">
    <location>
        <begin position="680"/>
        <end position="699"/>
    </location>
</feature>
<evidence type="ECO:0000313" key="3">
    <source>
        <dbReference type="EMBL" id="CUC09086.1"/>
    </source>
</evidence>
<evidence type="ECO:0000259" key="2">
    <source>
        <dbReference type="SMART" id="SM01272"/>
    </source>
</evidence>
<dbReference type="Pfam" id="PF06741">
    <property type="entry name" value="LsmAD"/>
    <property type="match status" value="1"/>
</dbReference>
<feature type="compositionally biased region" description="Polar residues" evidence="1">
    <location>
        <begin position="449"/>
        <end position="460"/>
    </location>
</feature>
<accession>A0A0K6S605</accession>
<gene>
    <name evidence="3" type="ORF">Cvel_15719.t1.CR1</name>
</gene>
<feature type="compositionally biased region" description="Low complexity" evidence="1">
    <location>
        <begin position="510"/>
        <end position="527"/>
    </location>
</feature>
<dbReference type="Pfam" id="PF14438">
    <property type="entry name" value="SM-ATX"/>
    <property type="match status" value="1"/>
</dbReference>
<feature type="region of interest" description="Disordered" evidence="1">
    <location>
        <begin position="417"/>
        <end position="610"/>
    </location>
</feature>
<name>A0A0K6S605_9ALVE</name>
<feature type="compositionally biased region" description="Low complexity" evidence="1">
    <location>
        <begin position="653"/>
        <end position="671"/>
    </location>
</feature>
<dbReference type="InterPro" id="IPR045117">
    <property type="entry name" value="ATXN2-like"/>
</dbReference>
<feature type="compositionally biased region" description="Gly residues" evidence="1">
    <location>
        <begin position="181"/>
        <end position="190"/>
    </location>
</feature>
<feature type="compositionally biased region" description="Low complexity" evidence="1">
    <location>
        <begin position="562"/>
        <end position="579"/>
    </location>
</feature>
<feature type="compositionally biased region" description="Gly residues" evidence="1">
    <location>
        <begin position="580"/>
        <end position="589"/>
    </location>
</feature>
<feature type="region of interest" description="Disordered" evidence="1">
    <location>
        <begin position="1030"/>
        <end position="1055"/>
    </location>
</feature>
<feature type="compositionally biased region" description="Low complexity" evidence="1">
    <location>
        <begin position="1120"/>
        <end position="1138"/>
    </location>
</feature>
<feature type="compositionally biased region" description="Low complexity" evidence="1">
    <location>
        <begin position="1185"/>
        <end position="1196"/>
    </location>
</feature>
<feature type="compositionally biased region" description="Gly residues" evidence="1">
    <location>
        <begin position="1497"/>
        <end position="1511"/>
    </location>
</feature>
<dbReference type="VEuPathDB" id="CryptoDB:Cvel_15719"/>
<feature type="compositionally biased region" description="Gly residues" evidence="1">
    <location>
        <begin position="283"/>
        <end position="302"/>
    </location>
</feature>
<dbReference type="PANTHER" id="PTHR12854:SF7">
    <property type="entry name" value="ATAXIN-2 HOMOLOG"/>
    <property type="match status" value="1"/>
</dbReference>